<reference evidence="3" key="1">
    <citation type="submission" date="2020-04" db="EMBL/GenBank/DDBJ databases">
        <authorList>
            <person name="Alioto T."/>
            <person name="Alioto T."/>
            <person name="Gomez Garrido J."/>
        </authorList>
    </citation>
    <scope>NUCLEOTIDE SEQUENCE</scope>
    <source>
        <strain evidence="3">A484AB</strain>
    </source>
</reference>
<name>A0A7D9LHI3_PARCT</name>
<evidence type="ECO:0000313" key="3">
    <source>
        <dbReference type="EMBL" id="CAB4033866.1"/>
    </source>
</evidence>
<keyword evidence="4" id="KW-1185">Reference proteome</keyword>
<feature type="compositionally biased region" description="Basic and acidic residues" evidence="2">
    <location>
        <begin position="257"/>
        <end position="271"/>
    </location>
</feature>
<dbReference type="AlphaFoldDB" id="A0A7D9LHI3"/>
<evidence type="ECO:0000256" key="2">
    <source>
        <dbReference type="SAM" id="MobiDB-lite"/>
    </source>
</evidence>
<dbReference type="Proteomes" id="UP001152795">
    <property type="component" value="Unassembled WGS sequence"/>
</dbReference>
<evidence type="ECO:0000313" key="4">
    <source>
        <dbReference type="Proteomes" id="UP001152795"/>
    </source>
</evidence>
<protein>
    <submittedName>
        <fullName evidence="3">Uncharacterized protein</fullName>
    </submittedName>
</protein>
<gene>
    <name evidence="3" type="ORF">PACLA_8A029259</name>
</gene>
<comment type="caution">
    <text evidence="3">The sequence shown here is derived from an EMBL/GenBank/DDBJ whole genome shotgun (WGS) entry which is preliminary data.</text>
</comment>
<accession>A0A7D9LHI3</accession>
<sequence>MNSTTTLNALYGNFCLKKNKVKWTGTLEGLKAFVATEINENTAESTSWRSPGGGTWIFDSELLSVTWHKTRSIDKSNNGASEIGLLKCKLEKFADNVTTKLADLAYELNSIKENRPYSIVVLENVIEELKKEKVDLCKANDELRKHNTSMTYTITELSLSNKNLENEKSSLLTALQLIQNDYNQSSIKSNTTEKPWNIVKNHKPNQIQFKSSHNSTTYMPVVKPPINRNVINCSSVNRYEILSDSDLAASAENEESILTHDEPTTRQEKVNTNKSATKKPIVSKKTRTIASPSNVPDNSASVKQSQASSEPSATPVRSTKAKQCLHEAAPRLFADDTNLTVA</sequence>
<proteinExistence type="predicted"/>
<dbReference type="EMBL" id="CACRXK020019620">
    <property type="protein sequence ID" value="CAB4033866.1"/>
    <property type="molecule type" value="Genomic_DNA"/>
</dbReference>
<feature type="coiled-coil region" evidence="1">
    <location>
        <begin position="119"/>
        <end position="181"/>
    </location>
</feature>
<evidence type="ECO:0000256" key="1">
    <source>
        <dbReference type="SAM" id="Coils"/>
    </source>
</evidence>
<feature type="compositionally biased region" description="Polar residues" evidence="2">
    <location>
        <begin position="288"/>
        <end position="317"/>
    </location>
</feature>
<feature type="non-terminal residue" evidence="3">
    <location>
        <position position="1"/>
    </location>
</feature>
<feature type="region of interest" description="Disordered" evidence="2">
    <location>
        <begin position="252"/>
        <end position="322"/>
    </location>
</feature>
<organism evidence="3 4">
    <name type="scientific">Paramuricea clavata</name>
    <name type="common">Red gorgonian</name>
    <name type="synonym">Violescent sea-whip</name>
    <dbReference type="NCBI Taxonomy" id="317549"/>
    <lineage>
        <taxon>Eukaryota</taxon>
        <taxon>Metazoa</taxon>
        <taxon>Cnidaria</taxon>
        <taxon>Anthozoa</taxon>
        <taxon>Octocorallia</taxon>
        <taxon>Malacalcyonacea</taxon>
        <taxon>Plexauridae</taxon>
        <taxon>Paramuricea</taxon>
    </lineage>
</organism>
<keyword evidence="1" id="KW-0175">Coiled coil</keyword>